<keyword evidence="1" id="KW-0547">Nucleotide-binding</keyword>
<accession>A0AAV2SHH0</accession>
<dbReference type="PANTHER" id="PTHR32046:SF11">
    <property type="entry name" value="IMMUNE-ASSOCIATED NUCLEOTIDE-BINDING PROTEIN 10-LIKE"/>
    <property type="match status" value="1"/>
</dbReference>
<evidence type="ECO:0000259" key="3">
    <source>
        <dbReference type="Pfam" id="PF00735"/>
    </source>
</evidence>
<evidence type="ECO:0000313" key="5">
    <source>
        <dbReference type="Proteomes" id="UP001497623"/>
    </source>
</evidence>
<dbReference type="InterPro" id="IPR027417">
    <property type="entry name" value="P-loop_NTPase"/>
</dbReference>
<dbReference type="CDD" id="cd00882">
    <property type="entry name" value="Ras_like_GTPase"/>
    <property type="match status" value="1"/>
</dbReference>
<dbReference type="AlphaFoldDB" id="A0AAV2SHH0"/>
<evidence type="ECO:0000256" key="1">
    <source>
        <dbReference type="RuleBase" id="RU004560"/>
    </source>
</evidence>
<feature type="non-terminal residue" evidence="4">
    <location>
        <position position="1"/>
    </location>
</feature>
<dbReference type="GO" id="GO:0005525">
    <property type="term" value="F:GTP binding"/>
    <property type="evidence" value="ECO:0007669"/>
    <property type="project" value="UniProtKB-KW"/>
</dbReference>
<keyword evidence="5" id="KW-1185">Reference proteome</keyword>
<gene>
    <name evidence="4" type="ORF">MNOR_LOCUS35710</name>
</gene>
<protein>
    <recommendedName>
        <fullName evidence="3">Septin-type G domain-containing protein</fullName>
    </recommendedName>
</protein>
<dbReference type="Pfam" id="PF00735">
    <property type="entry name" value="Septin"/>
    <property type="match status" value="1"/>
</dbReference>
<dbReference type="InterPro" id="IPR030379">
    <property type="entry name" value="G_SEPTIN_dom"/>
</dbReference>
<dbReference type="PROSITE" id="PS00675">
    <property type="entry name" value="SIGMA54_INTERACT_1"/>
    <property type="match status" value="1"/>
</dbReference>
<keyword evidence="1" id="KW-0342">GTP-binding</keyword>
<feature type="region of interest" description="Disordered" evidence="2">
    <location>
        <begin position="1"/>
        <end position="33"/>
    </location>
</feature>
<dbReference type="InterPro" id="IPR025662">
    <property type="entry name" value="Sigma_54_int_dom_ATP-bd_1"/>
</dbReference>
<sequence length="331" mass="37875">QLRNGHSMTPPDASESRKHPVSQGNSGIKRKKLSNELDTINDLNKEYLIHENNGLEIRVLKMKELNDIDRKIKRFNFGKSNDISTEVKLIFVGETGSGKTTLINSIVNNLFGVNFCDNFRYSVPNLNNKNKRDSDSQTDHVTEYTFNHKKGMKRKCKFVFVDTPGFGDTRGLKVHNEHLRDILEYISKESFPNFGLVVQSTATRLTPELRSALLDMKTLVKDCHIESLIILSTFAESDVPSVKQILDDINIKYDSIYLFNNNALYCKNQGIPDAERNIFQMYWDISNKSVDELLDSFRTDIEGDIIEKINKTRARLKAKRDSENAMLCNGI</sequence>
<proteinExistence type="inferred from homology"/>
<evidence type="ECO:0000313" key="4">
    <source>
        <dbReference type="EMBL" id="CAL4183546.1"/>
    </source>
</evidence>
<dbReference type="PANTHER" id="PTHR32046">
    <property type="entry name" value="G DOMAIN-CONTAINING PROTEIN"/>
    <property type="match status" value="1"/>
</dbReference>
<dbReference type="Proteomes" id="UP001497623">
    <property type="component" value="Unassembled WGS sequence"/>
</dbReference>
<name>A0AAV2SHH0_MEGNR</name>
<comment type="similarity">
    <text evidence="1">Belongs to the TRAFAC class TrmE-Era-EngA-EngB-Septin-like GTPase superfamily. Septin GTPase family.</text>
</comment>
<comment type="caution">
    <text evidence="4">The sequence shown here is derived from an EMBL/GenBank/DDBJ whole genome shotgun (WGS) entry which is preliminary data.</text>
</comment>
<feature type="domain" description="Septin-type G" evidence="3">
    <location>
        <begin position="86"/>
        <end position="188"/>
    </location>
</feature>
<dbReference type="SUPFAM" id="SSF52540">
    <property type="entry name" value="P-loop containing nucleoside triphosphate hydrolases"/>
    <property type="match status" value="1"/>
</dbReference>
<dbReference type="Gene3D" id="3.40.50.300">
    <property type="entry name" value="P-loop containing nucleotide triphosphate hydrolases"/>
    <property type="match status" value="1"/>
</dbReference>
<dbReference type="EMBL" id="CAXKWB010060850">
    <property type="protein sequence ID" value="CAL4183546.1"/>
    <property type="molecule type" value="Genomic_DNA"/>
</dbReference>
<evidence type="ECO:0000256" key="2">
    <source>
        <dbReference type="SAM" id="MobiDB-lite"/>
    </source>
</evidence>
<reference evidence="4 5" key="1">
    <citation type="submission" date="2024-05" db="EMBL/GenBank/DDBJ databases">
        <authorList>
            <person name="Wallberg A."/>
        </authorList>
    </citation>
    <scope>NUCLEOTIDE SEQUENCE [LARGE SCALE GENOMIC DNA]</scope>
</reference>
<organism evidence="4 5">
    <name type="scientific">Meganyctiphanes norvegica</name>
    <name type="common">Northern krill</name>
    <name type="synonym">Thysanopoda norvegica</name>
    <dbReference type="NCBI Taxonomy" id="48144"/>
    <lineage>
        <taxon>Eukaryota</taxon>
        <taxon>Metazoa</taxon>
        <taxon>Ecdysozoa</taxon>
        <taxon>Arthropoda</taxon>
        <taxon>Crustacea</taxon>
        <taxon>Multicrustacea</taxon>
        <taxon>Malacostraca</taxon>
        <taxon>Eumalacostraca</taxon>
        <taxon>Eucarida</taxon>
        <taxon>Euphausiacea</taxon>
        <taxon>Euphausiidae</taxon>
        <taxon>Meganyctiphanes</taxon>
    </lineage>
</organism>